<name>A0A5B7GPX8_PORTR</name>
<protein>
    <submittedName>
        <fullName evidence="2">Uncharacterized protein</fullName>
    </submittedName>
</protein>
<evidence type="ECO:0000313" key="3">
    <source>
        <dbReference type="Proteomes" id="UP000324222"/>
    </source>
</evidence>
<dbReference type="AlphaFoldDB" id="A0A5B7GPX8"/>
<keyword evidence="3" id="KW-1185">Reference proteome</keyword>
<feature type="region of interest" description="Disordered" evidence="1">
    <location>
        <begin position="28"/>
        <end position="60"/>
    </location>
</feature>
<reference evidence="2 3" key="1">
    <citation type="submission" date="2019-05" db="EMBL/GenBank/DDBJ databases">
        <title>Another draft genome of Portunus trituberculatus and its Hox gene families provides insights of decapod evolution.</title>
        <authorList>
            <person name="Jeong J.-H."/>
            <person name="Song I."/>
            <person name="Kim S."/>
            <person name="Choi T."/>
            <person name="Kim D."/>
            <person name="Ryu S."/>
            <person name="Kim W."/>
        </authorList>
    </citation>
    <scope>NUCLEOTIDE SEQUENCE [LARGE SCALE GENOMIC DNA]</scope>
    <source>
        <tissue evidence="2">Muscle</tissue>
    </source>
</reference>
<gene>
    <name evidence="2" type="ORF">E2C01_053647</name>
</gene>
<sequence>MAVAGCCGFSQDLLFHFQLPPAAGCQLTLPENTTPRRGGRDYRGEPPYSSLPRFAATPPPPQRLRAEVCFTTFH</sequence>
<evidence type="ECO:0000256" key="1">
    <source>
        <dbReference type="SAM" id="MobiDB-lite"/>
    </source>
</evidence>
<organism evidence="2 3">
    <name type="scientific">Portunus trituberculatus</name>
    <name type="common">Swimming crab</name>
    <name type="synonym">Neptunus trituberculatus</name>
    <dbReference type="NCBI Taxonomy" id="210409"/>
    <lineage>
        <taxon>Eukaryota</taxon>
        <taxon>Metazoa</taxon>
        <taxon>Ecdysozoa</taxon>
        <taxon>Arthropoda</taxon>
        <taxon>Crustacea</taxon>
        <taxon>Multicrustacea</taxon>
        <taxon>Malacostraca</taxon>
        <taxon>Eumalacostraca</taxon>
        <taxon>Eucarida</taxon>
        <taxon>Decapoda</taxon>
        <taxon>Pleocyemata</taxon>
        <taxon>Brachyura</taxon>
        <taxon>Eubrachyura</taxon>
        <taxon>Portunoidea</taxon>
        <taxon>Portunidae</taxon>
        <taxon>Portuninae</taxon>
        <taxon>Portunus</taxon>
    </lineage>
</organism>
<dbReference type="EMBL" id="VSRR010016721">
    <property type="protein sequence ID" value="MPC59623.1"/>
    <property type="molecule type" value="Genomic_DNA"/>
</dbReference>
<dbReference type="Proteomes" id="UP000324222">
    <property type="component" value="Unassembled WGS sequence"/>
</dbReference>
<comment type="caution">
    <text evidence="2">The sequence shown here is derived from an EMBL/GenBank/DDBJ whole genome shotgun (WGS) entry which is preliminary data.</text>
</comment>
<proteinExistence type="predicted"/>
<accession>A0A5B7GPX8</accession>
<evidence type="ECO:0000313" key="2">
    <source>
        <dbReference type="EMBL" id="MPC59623.1"/>
    </source>
</evidence>